<dbReference type="OMA" id="GRKGNWA"/>
<dbReference type="Gramene" id="CDY43085">
    <property type="protein sequence ID" value="CDY43085"/>
    <property type="gene ID" value="GSBRNA2T00076042001"/>
</dbReference>
<evidence type="ECO:0000256" key="1">
    <source>
        <dbReference type="SAM" id="MobiDB-lite"/>
    </source>
</evidence>
<feature type="compositionally biased region" description="Low complexity" evidence="1">
    <location>
        <begin position="27"/>
        <end position="37"/>
    </location>
</feature>
<protein>
    <submittedName>
        <fullName evidence="3">(rape) hypothetical protein</fullName>
    </submittedName>
    <submittedName>
        <fullName evidence="4">BnaC05g36920D protein</fullName>
    </submittedName>
</protein>
<dbReference type="Proteomes" id="UP000028999">
    <property type="component" value="Unassembled WGS sequence"/>
</dbReference>
<feature type="compositionally biased region" description="Low complexity" evidence="1">
    <location>
        <begin position="81"/>
        <end position="94"/>
    </location>
</feature>
<dbReference type="EMBL" id="HG994369">
    <property type="protein sequence ID" value="CAF1933969.1"/>
    <property type="molecule type" value="Genomic_DNA"/>
</dbReference>
<dbReference type="Proteomes" id="UP001295469">
    <property type="component" value="Chromosome C05"/>
</dbReference>
<evidence type="ECO:0000313" key="5">
    <source>
        <dbReference type="Proteomes" id="UP000028999"/>
    </source>
</evidence>
<dbReference type="OrthoDB" id="10319887at2759"/>
<dbReference type="EMBL" id="LK032545">
    <property type="protein sequence ID" value="CDY43085.1"/>
    <property type="molecule type" value="Genomic_DNA"/>
</dbReference>
<reference evidence="4" key="2">
    <citation type="submission" date="2014-06" db="EMBL/GenBank/DDBJ databases">
        <authorList>
            <person name="Genoscope - CEA"/>
        </authorList>
    </citation>
    <scope>NUCLEOTIDE SEQUENCE</scope>
</reference>
<reference evidence="4 5" key="1">
    <citation type="journal article" date="2014" name="Science">
        <title>Plant genetics. Early allopolyploid evolution in the post-Neolithic Brassica napus oilseed genome.</title>
        <authorList>
            <person name="Chalhoub B."/>
            <person name="Denoeud F."/>
            <person name="Liu S."/>
            <person name="Parkin I.A."/>
            <person name="Tang H."/>
            <person name="Wang X."/>
            <person name="Chiquet J."/>
            <person name="Belcram H."/>
            <person name="Tong C."/>
            <person name="Samans B."/>
            <person name="Correa M."/>
            <person name="Da Silva C."/>
            <person name="Just J."/>
            <person name="Falentin C."/>
            <person name="Koh C.S."/>
            <person name="Le Clainche I."/>
            <person name="Bernard M."/>
            <person name="Bento P."/>
            <person name="Noel B."/>
            <person name="Labadie K."/>
            <person name="Alberti A."/>
            <person name="Charles M."/>
            <person name="Arnaud D."/>
            <person name="Guo H."/>
            <person name="Daviaud C."/>
            <person name="Alamery S."/>
            <person name="Jabbari K."/>
            <person name="Zhao M."/>
            <person name="Edger P.P."/>
            <person name="Chelaifa H."/>
            <person name="Tack D."/>
            <person name="Lassalle G."/>
            <person name="Mestiri I."/>
            <person name="Schnel N."/>
            <person name="Le Paslier M.C."/>
            <person name="Fan G."/>
            <person name="Renault V."/>
            <person name="Bayer P.E."/>
            <person name="Golicz A.A."/>
            <person name="Manoli S."/>
            <person name="Lee T.H."/>
            <person name="Thi V.H."/>
            <person name="Chalabi S."/>
            <person name="Hu Q."/>
            <person name="Fan C."/>
            <person name="Tollenaere R."/>
            <person name="Lu Y."/>
            <person name="Battail C."/>
            <person name="Shen J."/>
            <person name="Sidebottom C.H."/>
            <person name="Wang X."/>
            <person name="Canaguier A."/>
            <person name="Chauveau A."/>
            <person name="Berard A."/>
            <person name="Deniot G."/>
            <person name="Guan M."/>
            <person name="Liu Z."/>
            <person name="Sun F."/>
            <person name="Lim Y.P."/>
            <person name="Lyons E."/>
            <person name="Town C.D."/>
            <person name="Bancroft I."/>
            <person name="Wang X."/>
            <person name="Meng J."/>
            <person name="Ma J."/>
            <person name="Pires J.C."/>
            <person name="King G.J."/>
            <person name="Brunel D."/>
            <person name="Delourme R."/>
            <person name="Renard M."/>
            <person name="Aury J.M."/>
            <person name="Adams K.L."/>
            <person name="Batley J."/>
            <person name="Snowdon R.J."/>
            <person name="Tost J."/>
            <person name="Edwards D."/>
            <person name="Zhou Y."/>
            <person name="Hua W."/>
            <person name="Sharpe A.G."/>
            <person name="Paterson A.H."/>
            <person name="Guan C."/>
            <person name="Wincker P."/>
        </authorList>
    </citation>
    <scope>NUCLEOTIDE SEQUENCE [LARGE SCALE GENOMIC DNA]</scope>
    <source>
        <strain evidence="5">cv. Darmor-bzh</strain>
    </source>
</reference>
<evidence type="ECO:0000313" key="3">
    <source>
        <dbReference type="EMBL" id="CAF1933969.1"/>
    </source>
</evidence>
<feature type="region of interest" description="Disordered" evidence="1">
    <location>
        <begin position="22"/>
        <end position="102"/>
    </location>
</feature>
<proteinExistence type="predicted"/>
<dbReference type="AlphaFoldDB" id="A0A078HX87"/>
<evidence type="ECO:0000256" key="2">
    <source>
        <dbReference type="SAM" id="SignalP"/>
    </source>
</evidence>
<evidence type="ECO:0000313" key="4">
    <source>
        <dbReference type="EMBL" id="CDY43085.1"/>
    </source>
</evidence>
<organism evidence="4 5">
    <name type="scientific">Brassica napus</name>
    <name type="common">Rape</name>
    <dbReference type="NCBI Taxonomy" id="3708"/>
    <lineage>
        <taxon>Eukaryota</taxon>
        <taxon>Viridiplantae</taxon>
        <taxon>Streptophyta</taxon>
        <taxon>Embryophyta</taxon>
        <taxon>Tracheophyta</taxon>
        <taxon>Spermatophyta</taxon>
        <taxon>Magnoliopsida</taxon>
        <taxon>eudicotyledons</taxon>
        <taxon>Gunneridae</taxon>
        <taxon>Pentapetalae</taxon>
        <taxon>rosids</taxon>
        <taxon>malvids</taxon>
        <taxon>Brassicales</taxon>
        <taxon>Brassicaceae</taxon>
        <taxon>Brassiceae</taxon>
        <taxon>Brassica</taxon>
    </lineage>
</organism>
<sequence>MKLGSIIAVLLMLVLVSGEISTKSSQAPAPELPLEAADSPPVPAPMPEVGSPLAEYPNEYSSPPEVGSSPLAKYPNKYYYPPSDSTPSPETSDSNYSDITGVEKKKTLGRKGYWAY</sequence>
<keyword evidence="2" id="KW-0732">Signal</keyword>
<reference evidence="3" key="3">
    <citation type="submission" date="2021-01" db="EMBL/GenBank/DDBJ databases">
        <authorList>
            <consortium name="Genoscope - CEA"/>
            <person name="William W."/>
        </authorList>
    </citation>
    <scope>NUCLEOTIDE SEQUENCE</scope>
</reference>
<feature type="signal peptide" evidence="2">
    <location>
        <begin position="1"/>
        <end position="18"/>
    </location>
</feature>
<accession>A0A078HX87</accession>
<gene>
    <name evidence="4" type="primary">BnaC05g36920D</name>
    <name evidence="3" type="ORF">DARMORV10_C05P50000.1</name>
    <name evidence="4" type="ORF">GSBRNA2T00076042001</name>
</gene>
<dbReference type="STRING" id="3708.A0A078HX87"/>
<keyword evidence="5" id="KW-1185">Reference proteome</keyword>
<name>A0A078HX87_BRANA</name>
<dbReference type="PaxDb" id="3708-A0A078HX87"/>
<feature type="chain" id="PRO_5040561852" evidence="2">
    <location>
        <begin position="19"/>
        <end position="116"/>
    </location>
</feature>